<dbReference type="Gene3D" id="2.115.10.20">
    <property type="entry name" value="Glycosyl hydrolase domain, family 43"/>
    <property type="match status" value="1"/>
</dbReference>
<feature type="domain" description="Glycosyl hydrolase family 32 C-terminal" evidence="11">
    <location>
        <begin position="485"/>
        <end position="659"/>
    </location>
</feature>
<dbReference type="FunFam" id="2.130.10.10:FF:000534">
    <property type="entry name" value="Xyloglucanase Xgh74A"/>
    <property type="match status" value="1"/>
</dbReference>
<evidence type="ECO:0000256" key="2">
    <source>
        <dbReference type="ARBA" id="ARBA00022729"/>
    </source>
</evidence>
<comment type="similarity">
    <text evidence="1">Belongs to the glycosyl hydrolase 32 family.</text>
</comment>
<dbReference type="Proteomes" id="UP000663843">
    <property type="component" value="Unassembled WGS sequence"/>
</dbReference>
<organism evidence="12 13">
    <name type="scientific">Rhizoctonia solani</name>
    <dbReference type="NCBI Taxonomy" id="456999"/>
    <lineage>
        <taxon>Eukaryota</taxon>
        <taxon>Fungi</taxon>
        <taxon>Dikarya</taxon>
        <taxon>Basidiomycota</taxon>
        <taxon>Agaricomycotina</taxon>
        <taxon>Agaricomycetes</taxon>
        <taxon>Cantharellales</taxon>
        <taxon>Ceratobasidiaceae</taxon>
        <taxon>Rhizoctonia</taxon>
    </lineage>
</organism>
<name>A0A8H3A2A7_9AGAM</name>
<sequence>MPRMAPHSQPHRPRSSLLFAVAAAMCSSARASPPRVLPRANGIDFSSAPPNLMALGNNSLFTHWRPTAHFIAPNSWMNDPMTLWYSADGKGGGKFKASYQAHPHHVQWGNISQASAVSDDLIHWKDVPSWKDDRLTLYPSQPNDRLGVFDGTMIPKGYKGFPTLIYTGVKYLPTGWAIPYTPGTETQNLAWTEDGGVTWKKLETNPVMGGPPEGMNVTAWRDPWLFQSPTIERLTASNPGVPVPLTTFNGTAPNTTTTNTANTNVTIKDPWFATVSGGEKGVGPHLLLYRQASEDFTKWVYLGPIFQGTDNYSWSEWSGNWGRNFEVSTVLRLGTEGDQPGAGGRDFISMGTEGGRPEGWANHWPLWVRGNYSDAAQMVPEYAGVVDWGETYAFMSFPVPREKGSKDYKNQPTRQIMFGWTYEADNDYGILAKGWNGAFTLPRDMFVKKWTVRDPRAEERGAWGIVSRSGSSYDLETLGTRPAEEVDALMNESKTKWTEKAWAYSGSGNGTWKAFAKQPKSRFYVFSATLTFSASSDAQAGFTIFRSPDGSEQTHIYYDFAAETIRVDRSKSSLVTQFNLGPEAGKFRLWNVPSGKGNGTKLEALELKVFVDNSIVEIYANDVFAMTSRIYPWRDDSNGLGYYASGSSSVKYSNVKVWEGLTNAWPERPANSSNELVWDGPGVPWAGWVGIYITQVLLITLLPLVISLGYSQAAPSAQSYKWSNVKIGGGGGFVPGIVFNTKEKGLAYARTDIGGVYKLNSDDTWTALTDFADNERWNYWGADALATDPVEPARVYVAAGMYTNSWDPNNGQILRSTDYGKTWSATKLSFKIGGNMPGRGMGERLAIDPKNNAILYFGARSGNGLWKSTDYGVTFTKVSSFTDTGSFVADASDSSGYNSDKMGIAWVTFDSTSDQVGGGTSRIFVGVANVGINSIYVSNNAGSTWAAVAGQPTTYLPHKGVFSPSEKVLYVSYSDGSGPYDGTKGAVWKYSIADSKWTDITPATGSDLYFGFGGLDIDLQKPGTLMVAALNSWYPDAQIFRSKDSGATWSKLWEYNSSGGLNLYYGWDTSLAPWLNPPGNTDTKHIGWMIEGLSINPFDSDHWLYGTGATIYGGHDLTKWDNTSRNITLKSLADGVEETAVLALISPTSGPNLLSGVGDIGGFVHSDFKTAPRAAYMNPHYVTTPDMDYAGQKPATVVRIGNDGSDTSIKQIALSTDSGATWTPYAPTPGGSAGGKIAISATGDSIMWRNSNGVSVSRNSGAFATVSGLSSNSVIASDKVNGTVFYAAEGSKFYVSTNFGATFSATSASLGSSTSAVKIVSNTNKAGDVWVSTDKGLFHSSNFGTSFTAVGSVTQAWAIGLGAPKASGSAPSVFAAATIDGVTGYFRSDDEGSTWVQINGAANGFGSPSSNPISGDPRVYGRVYVGTNGRGIFSGDIA</sequence>
<gene>
    <name evidence="12" type="ORF">RDB_LOCUS25125</name>
</gene>
<dbReference type="SUPFAM" id="SSF49899">
    <property type="entry name" value="Concanavalin A-like lectins/glucanases"/>
    <property type="match status" value="1"/>
</dbReference>
<feature type="chain" id="PRO_5034790502" evidence="9">
    <location>
        <begin position="32"/>
        <end position="1438"/>
    </location>
</feature>
<protein>
    <submittedName>
        <fullName evidence="12">Uncharacterized protein</fullName>
    </submittedName>
</protein>
<evidence type="ECO:0000256" key="3">
    <source>
        <dbReference type="ARBA" id="ARBA00022801"/>
    </source>
</evidence>
<accession>A0A8H3A2A7</accession>
<evidence type="ECO:0000256" key="6">
    <source>
        <dbReference type="ARBA" id="ARBA00023295"/>
    </source>
</evidence>
<dbReference type="SUPFAM" id="SSF110296">
    <property type="entry name" value="Oligoxyloglucan reducing end-specific cellobiohydrolase"/>
    <property type="match status" value="2"/>
</dbReference>
<dbReference type="EMBL" id="CAJMWT010001147">
    <property type="protein sequence ID" value="CAE6382071.1"/>
    <property type="molecule type" value="Genomic_DNA"/>
</dbReference>
<dbReference type="CDD" id="cd15482">
    <property type="entry name" value="Sialidase_non-viral"/>
    <property type="match status" value="1"/>
</dbReference>
<dbReference type="PANTHER" id="PTHR43739:SF2">
    <property type="entry name" value="OLIGOXYLOGLUCAN-REDUCING END-SPECIFIC XYLOGLUCANASE-RELATED"/>
    <property type="match status" value="1"/>
</dbReference>
<evidence type="ECO:0000256" key="4">
    <source>
        <dbReference type="ARBA" id="ARBA00023001"/>
    </source>
</evidence>
<feature type="domain" description="Glycosyl hydrolase family 32 N-terminal" evidence="10">
    <location>
        <begin position="69"/>
        <end position="225"/>
    </location>
</feature>
<dbReference type="SUPFAM" id="SSF75005">
    <property type="entry name" value="Arabinanase/levansucrase/invertase"/>
    <property type="match status" value="1"/>
</dbReference>
<dbReference type="Pfam" id="PF08244">
    <property type="entry name" value="Glyco_hydro_32C"/>
    <property type="match status" value="1"/>
</dbReference>
<dbReference type="Pfam" id="PF00251">
    <property type="entry name" value="Glyco_hydro_32N"/>
    <property type="match status" value="2"/>
</dbReference>
<evidence type="ECO:0000259" key="11">
    <source>
        <dbReference type="Pfam" id="PF08244"/>
    </source>
</evidence>
<dbReference type="InterPro" id="IPR015943">
    <property type="entry name" value="WD40/YVTN_repeat-like_dom_sf"/>
</dbReference>
<evidence type="ECO:0000313" key="12">
    <source>
        <dbReference type="EMBL" id="CAE6382071.1"/>
    </source>
</evidence>
<keyword evidence="2 9" id="KW-0732">Signal</keyword>
<dbReference type="CDD" id="cd18621">
    <property type="entry name" value="GH32_XdINV-like"/>
    <property type="match status" value="1"/>
</dbReference>
<reference evidence="12" key="1">
    <citation type="submission" date="2021-01" db="EMBL/GenBank/DDBJ databases">
        <authorList>
            <person name="Kaushik A."/>
        </authorList>
    </citation>
    <scope>NUCLEOTIDE SEQUENCE</scope>
    <source>
        <strain evidence="12">AG2-2IIIB</strain>
    </source>
</reference>
<dbReference type="Gene3D" id="2.130.10.10">
    <property type="entry name" value="YVTN repeat-like/Quinoprotein amine dehydrogenase"/>
    <property type="match status" value="2"/>
</dbReference>
<dbReference type="InterPro" id="IPR013148">
    <property type="entry name" value="Glyco_hydro_32_N"/>
</dbReference>
<keyword evidence="4" id="KW-0136">Cellulose degradation</keyword>
<dbReference type="InterPro" id="IPR013320">
    <property type="entry name" value="ConA-like_dom_sf"/>
</dbReference>
<dbReference type="GO" id="GO:0030245">
    <property type="term" value="P:cellulose catabolic process"/>
    <property type="evidence" value="ECO:0007669"/>
    <property type="project" value="UniProtKB-KW"/>
</dbReference>
<dbReference type="GO" id="GO:0010411">
    <property type="term" value="P:xyloglucan metabolic process"/>
    <property type="evidence" value="ECO:0007669"/>
    <property type="project" value="TreeGrafter"/>
</dbReference>
<comment type="similarity">
    <text evidence="8">Belongs to the glycosyl hydrolase 74 family.</text>
</comment>
<evidence type="ECO:0000256" key="8">
    <source>
        <dbReference type="ARBA" id="ARBA00037986"/>
    </source>
</evidence>
<dbReference type="Gene3D" id="2.60.120.560">
    <property type="entry name" value="Exo-inulinase, domain 1"/>
    <property type="match status" value="1"/>
</dbReference>
<evidence type="ECO:0000259" key="10">
    <source>
        <dbReference type="Pfam" id="PF00251"/>
    </source>
</evidence>
<evidence type="ECO:0000256" key="1">
    <source>
        <dbReference type="ARBA" id="ARBA00009902"/>
    </source>
</evidence>
<evidence type="ECO:0000256" key="9">
    <source>
        <dbReference type="SAM" id="SignalP"/>
    </source>
</evidence>
<comment type="caution">
    <text evidence="12">The sequence shown here is derived from an EMBL/GenBank/DDBJ whole genome shotgun (WGS) entry which is preliminary data.</text>
</comment>
<dbReference type="SMART" id="SM00640">
    <property type="entry name" value="Glyco_32"/>
    <property type="match status" value="1"/>
</dbReference>
<dbReference type="InterPro" id="IPR013189">
    <property type="entry name" value="Glyco_hydro_32_C"/>
</dbReference>
<dbReference type="InterPro" id="IPR023296">
    <property type="entry name" value="Glyco_hydro_beta-prop_sf"/>
</dbReference>
<evidence type="ECO:0000256" key="7">
    <source>
        <dbReference type="ARBA" id="ARBA00023326"/>
    </source>
</evidence>
<dbReference type="InterPro" id="IPR001362">
    <property type="entry name" value="Glyco_hydro_32"/>
</dbReference>
<keyword evidence="7" id="KW-0624">Polysaccharide degradation</keyword>
<dbReference type="PANTHER" id="PTHR43739">
    <property type="entry name" value="XYLOGLUCANASE (EUROFUNG)"/>
    <property type="match status" value="1"/>
</dbReference>
<feature type="signal peptide" evidence="9">
    <location>
        <begin position="1"/>
        <end position="31"/>
    </location>
</feature>
<evidence type="ECO:0000313" key="13">
    <source>
        <dbReference type="Proteomes" id="UP000663843"/>
    </source>
</evidence>
<dbReference type="GO" id="GO:0004553">
    <property type="term" value="F:hydrolase activity, hydrolyzing O-glycosyl compounds"/>
    <property type="evidence" value="ECO:0007669"/>
    <property type="project" value="InterPro"/>
</dbReference>
<keyword evidence="3" id="KW-0378">Hydrolase</keyword>
<dbReference type="InterPro" id="IPR052025">
    <property type="entry name" value="Xyloglucanase_GH74"/>
</dbReference>
<keyword evidence="6" id="KW-0326">Glycosidase</keyword>
<proteinExistence type="inferred from homology"/>
<evidence type="ECO:0000256" key="5">
    <source>
        <dbReference type="ARBA" id="ARBA00023277"/>
    </source>
</evidence>
<feature type="domain" description="Glycosyl hydrolase family 32 N-terminal" evidence="10">
    <location>
        <begin position="268"/>
        <end position="449"/>
    </location>
</feature>
<keyword evidence="5" id="KW-0119">Carbohydrate metabolism</keyword>